<keyword evidence="2" id="KW-1185">Reference proteome</keyword>
<proteinExistence type="predicted"/>
<evidence type="ECO:0000313" key="2">
    <source>
        <dbReference type="Proteomes" id="UP001221413"/>
    </source>
</evidence>
<protein>
    <submittedName>
        <fullName evidence="1">Uncharacterized protein</fullName>
    </submittedName>
</protein>
<dbReference type="AlphaFoldDB" id="A0AAD6J7J5"/>
<evidence type="ECO:0000313" key="1">
    <source>
        <dbReference type="EMBL" id="KAJ6263922.1"/>
    </source>
</evidence>
<dbReference type="EMBL" id="JAQGDS010000001">
    <property type="protein sequence ID" value="KAJ6263922.1"/>
    <property type="molecule type" value="Genomic_DNA"/>
</dbReference>
<gene>
    <name evidence="1" type="ORF">Dda_0059</name>
</gene>
<reference evidence="1" key="1">
    <citation type="submission" date="2023-01" db="EMBL/GenBank/DDBJ databases">
        <title>The chitinases involved in constricting ring structure development in the nematode-trapping fungus Drechslerella dactyloides.</title>
        <authorList>
            <person name="Wang R."/>
            <person name="Zhang L."/>
            <person name="Tang P."/>
            <person name="Li S."/>
            <person name="Liang L."/>
        </authorList>
    </citation>
    <scope>NUCLEOTIDE SEQUENCE</scope>
    <source>
        <strain evidence="1">YMF1.00031</strain>
    </source>
</reference>
<name>A0AAD6J7J5_DREDA</name>
<organism evidence="1 2">
    <name type="scientific">Drechslerella dactyloides</name>
    <name type="common">Nematode-trapping fungus</name>
    <name type="synonym">Arthrobotrys dactyloides</name>
    <dbReference type="NCBI Taxonomy" id="74499"/>
    <lineage>
        <taxon>Eukaryota</taxon>
        <taxon>Fungi</taxon>
        <taxon>Dikarya</taxon>
        <taxon>Ascomycota</taxon>
        <taxon>Pezizomycotina</taxon>
        <taxon>Orbiliomycetes</taxon>
        <taxon>Orbiliales</taxon>
        <taxon>Orbiliaceae</taxon>
        <taxon>Drechslerella</taxon>
    </lineage>
</organism>
<comment type="caution">
    <text evidence="1">The sequence shown here is derived from an EMBL/GenBank/DDBJ whole genome shotgun (WGS) entry which is preliminary data.</text>
</comment>
<sequence>MEDIITTLRALSLGLPCIGGIIEEFEAIELGQEPVDQRIYDIYNSLPSEIQVIWAQPDRPELGMLRMNITSINAIQEPVYAWGLLFRMFIEQYKTASKERIETFIVEFKRCRAAFAYEIKRLSQEIVEEPDEEFLRLKRKVLDLAIEYSRLVDKMIPVFKEARDLIGKTEEKQGS</sequence>
<dbReference type="Proteomes" id="UP001221413">
    <property type="component" value="Unassembled WGS sequence"/>
</dbReference>
<accession>A0AAD6J7J5</accession>